<keyword evidence="3" id="KW-0813">Transport</keyword>
<keyword evidence="4 8" id="KW-1003">Cell membrane</keyword>
<evidence type="ECO:0000256" key="1">
    <source>
        <dbReference type="ARBA" id="ARBA00004651"/>
    </source>
</evidence>
<evidence type="ECO:0000256" key="4">
    <source>
        <dbReference type="ARBA" id="ARBA00022475"/>
    </source>
</evidence>
<dbReference type="PANTHER" id="PTHR30269">
    <property type="entry name" value="TRANSMEMBRANE PROTEIN YFCA"/>
    <property type="match status" value="1"/>
</dbReference>
<evidence type="ECO:0000256" key="7">
    <source>
        <dbReference type="ARBA" id="ARBA00023136"/>
    </source>
</evidence>
<dbReference type="InterPro" id="IPR002781">
    <property type="entry name" value="TM_pro_TauE-like"/>
</dbReference>
<dbReference type="Proteomes" id="UP000193623">
    <property type="component" value="Unassembled WGS sequence"/>
</dbReference>
<keyword evidence="6 8" id="KW-1133">Transmembrane helix</keyword>
<feature type="transmembrane region" description="Helical" evidence="8">
    <location>
        <begin position="107"/>
        <end position="127"/>
    </location>
</feature>
<dbReference type="EMBL" id="FWFT01000002">
    <property type="protein sequence ID" value="SLN29233.1"/>
    <property type="molecule type" value="Genomic_DNA"/>
</dbReference>
<dbReference type="PANTHER" id="PTHR30269:SF32">
    <property type="entry name" value="MEMBRANE TRANSPORTER PROTEIN-RELATED"/>
    <property type="match status" value="1"/>
</dbReference>
<dbReference type="Pfam" id="PF01925">
    <property type="entry name" value="TauE"/>
    <property type="match status" value="1"/>
</dbReference>
<feature type="transmembrane region" description="Helical" evidence="8">
    <location>
        <begin position="80"/>
        <end position="101"/>
    </location>
</feature>
<feature type="transmembrane region" description="Helical" evidence="8">
    <location>
        <begin position="181"/>
        <end position="198"/>
    </location>
</feature>
<accession>A0A1Y5RZJ5</accession>
<keyword evidence="5 8" id="KW-0812">Transmembrane</keyword>
<protein>
    <recommendedName>
        <fullName evidence="8">Probable membrane transporter protein</fullName>
    </recommendedName>
</protein>
<proteinExistence type="inferred from homology"/>
<dbReference type="OrthoDB" id="9800873at2"/>
<name>A0A1Y5RZJ5_9RHOB</name>
<evidence type="ECO:0000256" key="6">
    <source>
        <dbReference type="ARBA" id="ARBA00022989"/>
    </source>
</evidence>
<keyword evidence="7 8" id="KW-0472">Membrane</keyword>
<dbReference type="GO" id="GO:0005886">
    <property type="term" value="C:plasma membrane"/>
    <property type="evidence" value="ECO:0007669"/>
    <property type="project" value="UniProtKB-SubCell"/>
</dbReference>
<evidence type="ECO:0000256" key="2">
    <source>
        <dbReference type="ARBA" id="ARBA00009142"/>
    </source>
</evidence>
<sequence length="255" mass="26582">MTALIGLESILSLALVFAVALLAGFVKGCVGFAMPTVMMSGLTLLLPPEQALAALIIPTLLTNTWQALRQGVRSAWQTVIRFRVFLAAGCVCLVASAQLVPVLNARALFGLIGGPILLFACAQLAGWRPVLGSRSSRVEAAVGGFTGLIGGVSGIWGPPTVSYLTAINVPKQDSVRAQGTIYGLGAVALAGAHIQTGVLRPDTLPLSLFLIPAALIGLAIGFRVQDKFDQATFRRATLLVLIVAGLNLLRRAVFG</sequence>
<evidence type="ECO:0000313" key="9">
    <source>
        <dbReference type="EMBL" id="SLN29233.1"/>
    </source>
</evidence>
<keyword evidence="10" id="KW-1185">Reference proteome</keyword>
<feature type="transmembrane region" description="Helical" evidence="8">
    <location>
        <begin position="236"/>
        <end position="254"/>
    </location>
</feature>
<dbReference type="AlphaFoldDB" id="A0A1Y5RZJ5"/>
<reference evidence="9 10" key="1">
    <citation type="submission" date="2017-03" db="EMBL/GenBank/DDBJ databases">
        <authorList>
            <person name="Afonso C.L."/>
            <person name="Miller P.J."/>
            <person name="Scott M.A."/>
            <person name="Spackman E."/>
            <person name="Goraichik I."/>
            <person name="Dimitrov K.M."/>
            <person name="Suarez D.L."/>
            <person name="Swayne D.E."/>
        </authorList>
    </citation>
    <scope>NUCLEOTIDE SEQUENCE [LARGE SCALE GENOMIC DNA]</scope>
    <source>
        <strain evidence="9 10">CECT 8397</strain>
    </source>
</reference>
<organism evidence="9 10">
    <name type="scientific">Pseudooctadecabacter jejudonensis</name>
    <dbReference type="NCBI Taxonomy" id="1391910"/>
    <lineage>
        <taxon>Bacteria</taxon>
        <taxon>Pseudomonadati</taxon>
        <taxon>Pseudomonadota</taxon>
        <taxon>Alphaproteobacteria</taxon>
        <taxon>Rhodobacterales</taxon>
        <taxon>Paracoccaceae</taxon>
        <taxon>Pseudooctadecabacter</taxon>
    </lineage>
</organism>
<dbReference type="InterPro" id="IPR052017">
    <property type="entry name" value="TSUP"/>
</dbReference>
<comment type="subcellular location">
    <subcellularLocation>
        <location evidence="1 8">Cell membrane</location>
        <topology evidence="1 8">Multi-pass membrane protein</topology>
    </subcellularLocation>
</comment>
<feature type="transmembrane region" description="Helical" evidence="8">
    <location>
        <begin position="204"/>
        <end position="224"/>
    </location>
</feature>
<comment type="similarity">
    <text evidence="2 8">Belongs to the 4-toluene sulfonate uptake permease (TSUP) (TC 2.A.102) family.</text>
</comment>
<evidence type="ECO:0000313" key="10">
    <source>
        <dbReference type="Proteomes" id="UP000193623"/>
    </source>
</evidence>
<evidence type="ECO:0000256" key="3">
    <source>
        <dbReference type="ARBA" id="ARBA00022448"/>
    </source>
</evidence>
<evidence type="ECO:0000256" key="5">
    <source>
        <dbReference type="ARBA" id="ARBA00022692"/>
    </source>
</evidence>
<gene>
    <name evidence="9" type="ORF">PSJ8397_01258</name>
</gene>
<evidence type="ECO:0000256" key="8">
    <source>
        <dbReference type="RuleBase" id="RU363041"/>
    </source>
</evidence>
<dbReference type="RefSeq" id="WP_085863718.1">
    <property type="nucleotide sequence ID" value="NZ_FWFT01000002.1"/>
</dbReference>